<keyword evidence="1" id="KW-0472">Membrane</keyword>
<keyword evidence="3" id="KW-1185">Reference proteome</keyword>
<organism evidence="2 3">
    <name type="scientific">Cytobacillus depressus</name>
    <dbReference type="NCBI Taxonomy" id="1602942"/>
    <lineage>
        <taxon>Bacteria</taxon>
        <taxon>Bacillati</taxon>
        <taxon>Bacillota</taxon>
        <taxon>Bacilli</taxon>
        <taxon>Bacillales</taxon>
        <taxon>Bacillaceae</taxon>
        <taxon>Cytobacillus</taxon>
    </lineage>
</organism>
<protein>
    <submittedName>
        <fullName evidence="2">Uncharacterized protein</fullName>
    </submittedName>
</protein>
<dbReference type="OrthoDB" id="2439445at2"/>
<evidence type="ECO:0000256" key="1">
    <source>
        <dbReference type="SAM" id="Phobius"/>
    </source>
</evidence>
<evidence type="ECO:0000313" key="3">
    <source>
        <dbReference type="Proteomes" id="UP000481030"/>
    </source>
</evidence>
<keyword evidence="1" id="KW-1133">Transmembrane helix</keyword>
<gene>
    <name evidence="2" type="ORF">F7731_08835</name>
</gene>
<sequence length="61" mass="6215">MNPLVILYLACVLAGIALIKVPVSAVITAGIASFFSIVGGIAIIVFSLALLYLGIKALIGK</sequence>
<evidence type="ECO:0000313" key="2">
    <source>
        <dbReference type="EMBL" id="KAB2337688.1"/>
    </source>
</evidence>
<proteinExistence type="predicted"/>
<feature type="transmembrane region" description="Helical" evidence="1">
    <location>
        <begin position="35"/>
        <end position="55"/>
    </location>
</feature>
<dbReference type="AlphaFoldDB" id="A0A6L3V9V3"/>
<reference evidence="2 3" key="1">
    <citation type="journal article" date="2016" name="Antonie Van Leeuwenhoek">
        <title>Bacillus depressus sp. nov., isolated from soil of a sunflower field.</title>
        <authorList>
            <person name="Wei X."/>
            <person name="Xin D."/>
            <person name="Xin Y."/>
            <person name="Zhang H."/>
            <person name="Wang T."/>
            <person name="Zhang J."/>
        </authorList>
    </citation>
    <scope>NUCLEOTIDE SEQUENCE [LARGE SCALE GENOMIC DNA]</scope>
    <source>
        <strain evidence="2 3">BZ1</strain>
    </source>
</reference>
<dbReference type="EMBL" id="WBOS01000002">
    <property type="protein sequence ID" value="KAB2337688.1"/>
    <property type="molecule type" value="Genomic_DNA"/>
</dbReference>
<keyword evidence="1" id="KW-0812">Transmembrane</keyword>
<accession>A0A6L3V9V3</accession>
<dbReference type="RefSeq" id="WP_151534391.1">
    <property type="nucleotide sequence ID" value="NZ_WBOS01000002.1"/>
</dbReference>
<name>A0A6L3V9V3_9BACI</name>
<comment type="caution">
    <text evidence="2">The sequence shown here is derived from an EMBL/GenBank/DDBJ whole genome shotgun (WGS) entry which is preliminary data.</text>
</comment>
<dbReference type="Proteomes" id="UP000481030">
    <property type="component" value="Unassembled WGS sequence"/>
</dbReference>